<protein>
    <recommendedName>
        <fullName evidence="4">DUF3987 domain-containing protein</fullName>
    </recommendedName>
</protein>
<dbReference type="AlphaFoldDB" id="A0A1X7A9M0"/>
<reference evidence="2 3" key="1">
    <citation type="submission" date="2017-03" db="EMBL/GenBank/DDBJ databases">
        <authorList>
            <person name="Afonso C.L."/>
            <person name="Miller P.J."/>
            <person name="Scott M.A."/>
            <person name="Spackman E."/>
            <person name="Goraichik I."/>
            <person name="Dimitrov K.M."/>
            <person name="Suarez D.L."/>
            <person name="Swayne D.E."/>
        </authorList>
    </citation>
    <scope>NUCLEOTIDE SEQUENCE [LARGE SCALE GENOMIC DNA]</scope>
    <source>
        <strain evidence="2 3">CECT 7450</strain>
    </source>
</reference>
<dbReference type="Proteomes" id="UP000193061">
    <property type="component" value="Unassembled WGS sequence"/>
</dbReference>
<gene>
    <name evidence="2" type="ORF">ROA7450_04152</name>
</gene>
<organism evidence="2 3">
    <name type="scientific">Roseovarius albus</name>
    <dbReference type="NCBI Taxonomy" id="1247867"/>
    <lineage>
        <taxon>Bacteria</taxon>
        <taxon>Pseudomonadati</taxon>
        <taxon>Pseudomonadota</taxon>
        <taxon>Alphaproteobacteria</taxon>
        <taxon>Rhodobacterales</taxon>
        <taxon>Roseobacteraceae</taxon>
        <taxon>Roseovarius</taxon>
    </lineage>
</organism>
<dbReference type="Pfam" id="PF13148">
    <property type="entry name" value="DUF3987"/>
    <property type="match status" value="1"/>
</dbReference>
<evidence type="ECO:0000313" key="3">
    <source>
        <dbReference type="Proteomes" id="UP000193061"/>
    </source>
</evidence>
<feature type="region of interest" description="Disordered" evidence="1">
    <location>
        <begin position="71"/>
        <end position="109"/>
    </location>
</feature>
<evidence type="ECO:0008006" key="4">
    <source>
        <dbReference type="Google" id="ProtNLM"/>
    </source>
</evidence>
<feature type="compositionally biased region" description="Acidic residues" evidence="1">
    <location>
        <begin position="91"/>
        <end position="105"/>
    </location>
</feature>
<sequence>MQSVLASASLATQGFADVQTLHGFVPLSLYFLTVAESGERKSTCDGIAAKAVRDFEEPLVRAHQKDLKAWRQDEAENRKSRKKRKLADWDSVVENDSASEDEMPEEPVSPSILMSDVTLQGVLSLFERGNPSIGLFSDEGGQFFGGYSMKAENKTHAATSLSKLWDGQGFSRVRSGSDPLTLYGRRASSHFMLQPVIAQNILSDRMFKSQGLWSRFLFAWPESRIGQRILESGRALDERAMSALSCFNTRIHQLLETPCPTHADDPLQLVPRPLPLSQGAHDILLAFYNQVELAQQDGQAFAQIRGFASKAAEQAARIAGVLTVFENTNAREVSAGTMSNATVLMDWYLLEAARLLDTGPVSQELRDAQALLEWLQTRWSEANISVRAVANRGPNRFRTPDRARVLIDVLERHNWLARLPGGAQVMGQHANEAWEISLS</sequence>
<evidence type="ECO:0000313" key="2">
    <source>
        <dbReference type="EMBL" id="SLN73607.1"/>
    </source>
</evidence>
<evidence type="ECO:0000256" key="1">
    <source>
        <dbReference type="SAM" id="MobiDB-lite"/>
    </source>
</evidence>
<accession>A0A1X7A9M0</accession>
<name>A0A1X7A9M0_9RHOB</name>
<proteinExistence type="predicted"/>
<dbReference type="EMBL" id="FWFX01000024">
    <property type="protein sequence ID" value="SLN73607.1"/>
    <property type="molecule type" value="Genomic_DNA"/>
</dbReference>
<keyword evidence="3" id="KW-1185">Reference proteome</keyword>
<dbReference type="InterPro" id="IPR025048">
    <property type="entry name" value="DUF3987"/>
</dbReference>